<name>A0A443VKQ7_RAOPL</name>
<organism evidence="1 2">
    <name type="scientific">Raoultella planticola</name>
    <name type="common">Klebsiella planticola</name>
    <dbReference type="NCBI Taxonomy" id="575"/>
    <lineage>
        <taxon>Bacteria</taxon>
        <taxon>Pseudomonadati</taxon>
        <taxon>Pseudomonadota</taxon>
        <taxon>Gammaproteobacteria</taxon>
        <taxon>Enterobacterales</taxon>
        <taxon>Enterobacteriaceae</taxon>
        <taxon>Klebsiella/Raoultella group</taxon>
        <taxon>Raoultella</taxon>
    </lineage>
</organism>
<gene>
    <name evidence="1" type="ORF">DN603_17270</name>
</gene>
<comment type="caution">
    <text evidence="1">The sequence shown here is derived from an EMBL/GenBank/DDBJ whole genome shotgun (WGS) entry which is preliminary data.</text>
</comment>
<evidence type="ECO:0000313" key="1">
    <source>
        <dbReference type="EMBL" id="RWT21476.1"/>
    </source>
</evidence>
<accession>A0A443VKQ7</accession>
<evidence type="ECO:0000313" key="2">
    <source>
        <dbReference type="Proteomes" id="UP000288843"/>
    </source>
</evidence>
<sequence>MRRHKPHRRTDRAVFRPAQRLIFRRTPNYSGKHPLARAQAEAFFGGGKAGYPHYPAVAAQ</sequence>
<dbReference type="EMBL" id="QKOX01000017">
    <property type="protein sequence ID" value="RWT21476.1"/>
    <property type="molecule type" value="Genomic_DNA"/>
</dbReference>
<dbReference type="AlphaFoldDB" id="A0A443VKQ7"/>
<dbReference type="Proteomes" id="UP000288843">
    <property type="component" value="Unassembled WGS sequence"/>
</dbReference>
<protein>
    <submittedName>
        <fullName evidence="1">Uncharacterized protein</fullName>
    </submittedName>
</protein>
<reference evidence="1 2" key="1">
    <citation type="submission" date="2018-06" db="EMBL/GenBank/DDBJ databases">
        <title>Carbapenemase-producing Enterobacteriaceae present in wastewater treatment plant effluent and nearby surface waters in the US.</title>
        <authorList>
            <person name="Mathys D.A."/>
            <person name="Mollenkopf D.F."/>
            <person name="Feicht S.M."/>
            <person name="Adams R.J."/>
            <person name="Albers A.L."/>
            <person name="Stuever D.M."/>
            <person name="Daniels J.B."/>
            <person name="Wittum T.E."/>
        </authorList>
    </citation>
    <scope>NUCLEOTIDE SEQUENCE [LARGE SCALE GENOMIC DNA]</scope>
    <source>
        <strain evidence="1 2">GEO_47_Down_B</strain>
    </source>
</reference>
<proteinExistence type="predicted"/>
<dbReference type="RefSeq" id="WP_128319936.1">
    <property type="nucleotide sequence ID" value="NZ_CP172721.1"/>
</dbReference>